<proteinExistence type="predicted"/>
<evidence type="ECO:0000256" key="1">
    <source>
        <dbReference type="SAM" id="MobiDB-lite"/>
    </source>
</evidence>
<organism evidence="2">
    <name type="scientific">marine sediment metagenome</name>
    <dbReference type="NCBI Taxonomy" id="412755"/>
    <lineage>
        <taxon>unclassified sequences</taxon>
        <taxon>metagenomes</taxon>
        <taxon>ecological metagenomes</taxon>
    </lineage>
</organism>
<dbReference type="AlphaFoldDB" id="A0A0F9VRL2"/>
<reference evidence="2" key="1">
    <citation type="journal article" date="2015" name="Nature">
        <title>Complex archaea that bridge the gap between prokaryotes and eukaryotes.</title>
        <authorList>
            <person name="Spang A."/>
            <person name="Saw J.H."/>
            <person name="Jorgensen S.L."/>
            <person name="Zaremba-Niedzwiedzka K."/>
            <person name="Martijn J."/>
            <person name="Lind A.E."/>
            <person name="van Eijk R."/>
            <person name="Schleper C."/>
            <person name="Guy L."/>
            <person name="Ettema T.J."/>
        </authorList>
    </citation>
    <scope>NUCLEOTIDE SEQUENCE</scope>
</reference>
<accession>A0A0F9VRL2</accession>
<feature type="region of interest" description="Disordered" evidence="1">
    <location>
        <begin position="132"/>
        <end position="154"/>
    </location>
</feature>
<sequence length="188" mass="20309">MTLFERLRSIPASIGRAMGWCASSEWRARDKEQSMHATCPDCGACLVLQHGENNELWCLAVPCSEHQAEPGSLDRTAGDQDKVPLDLKPGAWRWVEEDVADLFDNARAKAEAEAPYVHCSLGCCIIPRGSQGPGHDKAPTPKGSEADVLSPKPGKWGWVDESAVYVPAPLRCDPGPGGCHCGQDDESE</sequence>
<dbReference type="EMBL" id="LAZR01000299">
    <property type="protein sequence ID" value="KKN76116.1"/>
    <property type="molecule type" value="Genomic_DNA"/>
</dbReference>
<evidence type="ECO:0000313" key="2">
    <source>
        <dbReference type="EMBL" id="KKN76116.1"/>
    </source>
</evidence>
<comment type="caution">
    <text evidence="2">The sequence shown here is derived from an EMBL/GenBank/DDBJ whole genome shotgun (WGS) entry which is preliminary data.</text>
</comment>
<gene>
    <name evidence="2" type="ORF">LCGC14_0373110</name>
</gene>
<protein>
    <submittedName>
        <fullName evidence="2">Uncharacterized protein</fullName>
    </submittedName>
</protein>
<name>A0A0F9VRL2_9ZZZZ</name>